<evidence type="ECO:0000313" key="3">
    <source>
        <dbReference type="EMBL" id="REH37589.1"/>
    </source>
</evidence>
<reference evidence="3 4" key="1">
    <citation type="submission" date="2018-08" db="EMBL/GenBank/DDBJ databases">
        <title>Genomic Encyclopedia of Type Strains, Phase IV (KMG-IV): sequencing the most valuable type-strain genomes for metagenomic binning, comparative biology and taxonomic classification.</title>
        <authorList>
            <person name="Goeker M."/>
        </authorList>
    </citation>
    <scope>NUCLEOTIDE SEQUENCE [LARGE SCALE GENOMIC DNA]</scope>
    <source>
        <strain evidence="3 4">DSM 26022</strain>
    </source>
</reference>
<dbReference type="AlphaFoldDB" id="A0A3E0H2P9"/>
<evidence type="ECO:0000313" key="4">
    <source>
        <dbReference type="Proteomes" id="UP000256774"/>
    </source>
</evidence>
<dbReference type="InterPro" id="IPR000160">
    <property type="entry name" value="GGDEF_dom"/>
</dbReference>
<evidence type="ECO:0000259" key="2">
    <source>
        <dbReference type="PROSITE" id="PS50887"/>
    </source>
</evidence>
<keyword evidence="4" id="KW-1185">Reference proteome</keyword>
<dbReference type="Proteomes" id="UP000256774">
    <property type="component" value="Unassembled WGS sequence"/>
</dbReference>
<feature type="transmembrane region" description="Helical" evidence="1">
    <location>
        <begin position="157"/>
        <end position="177"/>
    </location>
</feature>
<protein>
    <submittedName>
        <fullName evidence="3">GGDEF domain-containing protein</fullName>
    </submittedName>
</protein>
<dbReference type="Gene3D" id="3.30.70.270">
    <property type="match status" value="1"/>
</dbReference>
<name>A0A3E0H2P9_9GAMM</name>
<keyword evidence="1" id="KW-0472">Membrane</keyword>
<keyword evidence="1" id="KW-0812">Transmembrane</keyword>
<evidence type="ECO:0000256" key="1">
    <source>
        <dbReference type="SAM" id="Phobius"/>
    </source>
</evidence>
<organism evidence="3 4">
    <name type="scientific">Paraperlucidibaca baekdonensis</name>
    <dbReference type="NCBI Taxonomy" id="748120"/>
    <lineage>
        <taxon>Bacteria</taxon>
        <taxon>Pseudomonadati</taxon>
        <taxon>Pseudomonadota</taxon>
        <taxon>Gammaproteobacteria</taxon>
        <taxon>Moraxellales</taxon>
        <taxon>Moraxellaceae</taxon>
        <taxon>Paraperlucidibaca</taxon>
    </lineage>
</organism>
<dbReference type="PROSITE" id="PS50887">
    <property type="entry name" value="GGDEF"/>
    <property type="match status" value="1"/>
</dbReference>
<comment type="caution">
    <text evidence="3">The sequence shown here is derived from an EMBL/GenBank/DDBJ whole genome shotgun (WGS) entry which is preliminary data.</text>
</comment>
<feature type="transmembrane region" description="Helical" evidence="1">
    <location>
        <begin position="130"/>
        <end position="151"/>
    </location>
</feature>
<dbReference type="EMBL" id="QUNR01000003">
    <property type="protein sequence ID" value="REH37589.1"/>
    <property type="molecule type" value="Genomic_DNA"/>
</dbReference>
<dbReference type="Pfam" id="PF00990">
    <property type="entry name" value="GGDEF"/>
    <property type="match status" value="1"/>
</dbReference>
<keyword evidence="1" id="KW-1133">Transmembrane helix</keyword>
<gene>
    <name evidence="3" type="ORF">DFR26_1364</name>
</gene>
<sequence length="359" mass="39042">MTQPIATHALIGRHDPALNSRVYCSPEQQALRFGLALLLAIYAYSVAASLPAPQGAFIVVPSAYALLHAIFGLIEERRGSSPALSACMSTTDVLLLMPALWFDPLPSTPTLLLVGLFFGLASLRHRRDTLLRLTLLMVLLATATLLLRSYFMPLMSYLPLLASASIASILIGLILVFRQHTVALGELADLAPHNDPDTGLATRTSLYAVARLLWPLAHRQNMPVSLLYAVIDPTSAASTPDQRKQATQTLARAMADVAQTQLRGSDILVRYDALHFVFVLLDCPHAQADAVALRLQRAFDEAIATQMTAAQLHISATWLPTLPLALDPMLNAMQEALERARLRGQAQQGAAYTDPDTLR</sequence>
<dbReference type="InterPro" id="IPR043128">
    <property type="entry name" value="Rev_trsase/Diguanyl_cyclase"/>
</dbReference>
<feature type="transmembrane region" description="Helical" evidence="1">
    <location>
        <begin position="30"/>
        <end position="50"/>
    </location>
</feature>
<feature type="domain" description="GGDEF" evidence="2">
    <location>
        <begin position="222"/>
        <end position="353"/>
    </location>
</feature>
<dbReference type="InterPro" id="IPR029787">
    <property type="entry name" value="Nucleotide_cyclase"/>
</dbReference>
<dbReference type="SMART" id="SM00267">
    <property type="entry name" value="GGDEF"/>
    <property type="match status" value="1"/>
</dbReference>
<accession>A0A3E0H2P9</accession>
<dbReference type="RefSeq" id="WP_116208212.1">
    <property type="nucleotide sequence ID" value="NZ_QUNR01000003.1"/>
</dbReference>
<dbReference type="OrthoDB" id="6717859at2"/>
<proteinExistence type="predicted"/>
<feature type="transmembrane region" description="Helical" evidence="1">
    <location>
        <begin position="107"/>
        <end position="123"/>
    </location>
</feature>
<dbReference type="SUPFAM" id="SSF55073">
    <property type="entry name" value="Nucleotide cyclase"/>
    <property type="match status" value="1"/>
</dbReference>